<organism evidence="1 2">
    <name type="scientific">Caulifigura coniformis</name>
    <dbReference type="NCBI Taxonomy" id="2527983"/>
    <lineage>
        <taxon>Bacteria</taxon>
        <taxon>Pseudomonadati</taxon>
        <taxon>Planctomycetota</taxon>
        <taxon>Planctomycetia</taxon>
        <taxon>Planctomycetales</taxon>
        <taxon>Planctomycetaceae</taxon>
        <taxon>Caulifigura</taxon>
    </lineage>
</organism>
<evidence type="ECO:0000313" key="1">
    <source>
        <dbReference type="EMBL" id="QDT53885.1"/>
    </source>
</evidence>
<sequence>MSLLDAVKDAGVLPIEALQSEKKRYSERLSAELARQMAAGLRQIGFDGTKPLPGGPGERAFQGGLGPKKVDVSYADEQHGLKLAVSIKTITSPPYGKNLKNRFYDLCPEGITLHLRFPYSVICALFCLPVAANQDTSAGRKVSTFERARKLLSTISGRREYTDPGEKFEDIAMLLFQPLTDDPATQPWVKVVDALTNREMTEAEYFESIRQIYNRRNPHAAIGEDMLDLDSGETMGE</sequence>
<name>A0A517SCP8_9PLAN</name>
<keyword evidence="2" id="KW-1185">Reference proteome</keyword>
<protein>
    <submittedName>
        <fullName evidence="1">Uncharacterized protein</fullName>
    </submittedName>
</protein>
<dbReference type="OrthoDB" id="1550637at2"/>
<proteinExistence type="predicted"/>
<dbReference type="InParanoid" id="A0A517SCP8"/>
<dbReference type="Proteomes" id="UP000315700">
    <property type="component" value="Chromosome"/>
</dbReference>
<dbReference type="EMBL" id="CP036271">
    <property type="protein sequence ID" value="QDT53885.1"/>
    <property type="molecule type" value="Genomic_DNA"/>
</dbReference>
<accession>A0A517SCP8</accession>
<reference evidence="1 2" key="1">
    <citation type="submission" date="2019-02" db="EMBL/GenBank/DDBJ databases">
        <title>Deep-cultivation of Planctomycetes and their phenomic and genomic characterization uncovers novel biology.</title>
        <authorList>
            <person name="Wiegand S."/>
            <person name="Jogler M."/>
            <person name="Boedeker C."/>
            <person name="Pinto D."/>
            <person name="Vollmers J."/>
            <person name="Rivas-Marin E."/>
            <person name="Kohn T."/>
            <person name="Peeters S.H."/>
            <person name="Heuer A."/>
            <person name="Rast P."/>
            <person name="Oberbeckmann S."/>
            <person name="Bunk B."/>
            <person name="Jeske O."/>
            <person name="Meyerdierks A."/>
            <person name="Storesund J.E."/>
            <person name="Kallscheuer N."/>
            <person name="Luecker S."/>
            <person name="Lage O.M."/>
            <person name="Pohl T."/>
            <person name="Merkel B.J."/>
            <person name="Hornburger P."/>
            <person name="Mueller R.-W."/>
            <person name="Bruemmer F."/>
            <person name="Labrenz M."/>
            <person name="Spormann A.M."/>
            <person name="Op den Camp H."/>
            <person name="Overmann J."/>
            <person name="Amann R."/>
            <person name="Jetten M.S.M."/>
            <person name="Mascher T."/>
            <person name="Medema M.H."/>
            <person name="Devos D.P."/>
            <person name="Kaster A.-K."/>
            <person name="Ovreas L."/>
            <person name="Rohde M."/>
            <person name="Galperin M.Y."/>
            <person name="Jogler C."/>
        </authorList>
    </citation>
    <scope>NUCLEOTIDE SEQUENCE [LARGE SCALE GENOMIC DNA]</scope>
    <source>
        <strain evidence="1 2">Pan44</strain>
    </source>
</reference>
<evidence type="ECO:0000313" key="2">
    <source>
        <dbReference type="Proteomes" id="UP000315700"/>
    </source>
</evidence>
<dbReference type="RefSeq" id="WP_145029465.1">
    <property type="nucleotide sequence ID" value="NZ_CP036271.1"/>
</dbReference>
<dbReference type="AlphaFoldDB" id="A0A517SCP8"/>
<gene>
    <name evidence="1" type="ORF">Pan44_19110</name>
</gene>
<dbReference type="KEGG" id="ccos:Pan44_19110"/>